<name>A0A6G0VNL1_APHCR</name>
<reference evidence="2 3" key="1">
    <citation type="submission" date="2019-08" db="EMBL/GenBank/DDBJ databases">
        <title>Whole genome of Aphis craccivora.</title>
        <authorList>
            <person name="Voronova N.V."/>
            <person name="Shulinski R.S."/>
            <person name="Bandarenka Y.V."/>
            <person name="Zhorov D.G."/>
            <person name="Warner D."/>
        </authorList>
    </citation>
    <scope>NUCLEOTIDE SEQUENCE [LARGE SCALE GENOMIC DNA]</scope>
    <source>
        <strain evidence="2">180601</strain>
        <tissue evidence="2">Whole Body</tissue>
    </source>
</reference>
<feature type="non-terminal residue" evidence="2">
    <location>
        <position position="1"/>
    </location>
</feature>
<dbReference type="OrthoDB" id="6615839at2759"/>
<feature type="domain" description="Transposable element P transposase-like RNase H C-terminal" evidence="1">
    <location>
        <begin position="62"/>
        <end position="95"/>
    </location>
</feature>
<evidence type="ECO:0000259" key="1">
    <source>
        <dbReference type="Pfam" id="PF21789"/>
    </source>
</evidence>
<proteinExistence type="predicted"/>
<dbReference type="AlphaFoldDB" id="A0A6G0VNL1"/>
<dbReference type="Pfam" id="PF21789">
    <property type="entry name" value="TNP-like_RNaseH_C"/>
    <property type="match status" value="1"/>
</dbReference>
<protein>
    <recommendedName>
        <fullName evidence="1">Transposable element P transposase-like RNase H C-terminal domain-containing protein</fullName>
    </recommendedName>
</protein>
<accession>A0A6G0VNL1</accession>
<gene>
    <name evidence="2" type="ORF">FWK35_00035405</name>
</gene>
<comment type="caution">
    <text evidence="2">The sequence shown here is derived from an EMBL/GenBank/DDBJ whole genome shotgun (WGS) entry which is preliminary data.</text>
</comment>
<sequence>VLKQGLLWITEWESNLKNNLIRENEFLTRTTVDGLKITIQSTIDLVNDLLNDYGFIYVLTAKLNQDCLEKFFGIIRQVAGPNDHPTTPTFLQLYRMLSIHSLVKPPNSGNCSIFEEDQQVITISDFKEIVKDPLNSSIRENKINTLKNKINNIIEEGNFELEDIISPEEISSSHLSVFDCTVYFLAGYIAKKLTKTTKCDFCLHGLKNFNENTSAEAELVNLKSRGYLTHPNNNLFKMLKKLELCFTLHANSNNVFEETLDDFFNKYSHFTFPCTKHQTEILTDICSSFIIMHMRQYSYIKNQLNKKQNKTKKKLSKLVTS</sequence>
<dbReference type="Proteomes" id="UP000478052">
    <property type="component" value="Unassembled WGS sequence"/>
</dbReference>
<dbReference type="PANTHER" id="PTHR47577:SF2">
    <property type="entry name" value="THAP DOMAIN CONTAINING 9"/>
    <property type="match status" value="1"/>
</dbReference>
<organism evidence="2 3">
    <name type="scientific">Aphis craccivora</name>
    <name type="common">Cowpea aphid</name>
    <dbReference type="NCBI Taxonomy" id="307492"/>
    <lineage>
        <taxon>Eukaryota</taxon>
        <taxon>Metazoa</taxon>
        <taxon>Ecdysozoa</taxon>
        <taxon>Arthropoda</taxon>
        <taxon>Hexapoda</taxon>
        <taxon>Insecta</taxon>
        <taxon>Pterygota</taxon>
        <taxon>Neoptera</taxon>
        <taxon>Paraneoptera</taxon>
        <taxon>Hemiptera</taxon>
        <taxon>Sternorrhyncha</taxon>
        <taxon>Aphidomorpha</taxon>
        <taxon>Aphidoidea</taxon>
        <taxon>Aphididae</taxon>
        <taxon>Aphidini</taxon>
        <taxon>Aphis</taxon>
        <taxon>Aphis</taxon>
    </lineage>
</organism>
<keyword evidence="3" id="KW-1185">Reference proteome</keyword>
<evidence type="ECO:0000313" key="3">
    <source>
        <dbReference type="Proteomes" id="UP000478052"/>
    </source>
</evidence>
<evidence type="ECO:0000313" key="2">
    <source>
        <dbReference type="EMBL" id="KAF0703232.1"/>
    </source>
</evidence>
<dbReference type="InterPro" id="IPR048367">
    <property type="entry name" value="TNP-like_RNaseH_C"/>
</dbReference>
<dbReference type="PANTHER" id="PTHR47577">
    <property type="entry name" value="THAP DOMAIN-CONTAINING PROTEIN 6"/>
    <property type="match status" value="1"/>
</dbReference>
<dbReference type="EMBL" id="VUJU01013982">
    <property type="protein sequence ID" value="KAF0703232.1"/>
    <property type="molecule type" value="Genomic_DNA"/>
</dbReference>